<evidence type="ECO:0000313" key="2">
    <source>
        <dbReference type="Proteomes" id="UP001141806"/>
    </source>
</evidence>
<evidence type="ECO:0000313" key="1">
    <source>
        <dbReference type="EMBL" id="KAJ4960985.1"/>
    </source>
</evidence>
<keyword evidence="2" id="KW-1185">Reference proteome</keyword>
<accession>A0A9Q0HA87</accession>
<dbReference type="GO" id="GO:0016020">
    <property type="term" value="C:membrane"/>
    <property type="evidence" value="ECO:0007669"/>
    <property type="project" value="TreeGrafter"/>
</dbReference>
<protein>
    <submittedName>
        <fullName evidence="1">Uncharacterized protein</fullName>
    </submittedName>
</protein>
<gene>
    <name evidence="1" type="ORF">NE237_020895</name>
</gene>
<proteinExistence type="predicted"/>
<dbReference type="EMBL" id="JAMYWD010000009">
    <property type="protein sequence ID" value="KAJ4960985.1"/>
    <property type="molecule type" value="Genomic_DNA"/>
</dbReference>
<organism evidence="1 2">
    <name type="scientific">Protea cynaroides</name>
    <dbReference type="NCBI Taxonomy" id="273540"/>
    <lineage>
        <taxon>Eukaryota</taxon>
        <taxon>Viridiplantae</taxon>
        <taxon>Streptophyta</taxon>
        <taxon>Embryophyta</taxon>
        <taxon>Tracheophyta</taxon>
        <taxon>Spermatophyta</taxon>
        <taxon>Magnoliopsida</taxon>
        <taxon>Proteales</taxon>
        <taxon>Proteaceae</taxon>
        <taxon>Protea</taxon>
    </lineage>
</organism>
<comment type="caution">
    <text evidence="1">The sequence shown here is derived from an EMBL/GenBank/DDBJ whole genome shotgun (WGS) entry which is preliminary data.</text>
</comment>
<name>A0A9Q0HA87_9MAGN</name>
<dbReference type="PANTHER" id="PTHR45274">
    <property type="entry name" value="NAD(P)-BINDING ROSSMANN-FOLD SUPERFAMILY PROTEIN"/>
    <property type="match status" value="1"/>
</dbReference>
<sequence>MSLTIGGHVDIHKKSGLGNLIGPQNRNKSAQSSSRMTMVQVDLMGISKACNENERLADNNETCGPCLCHPFCGFVLNSSKNGYQVVRTNFCPYLPSFLVTLRTPGLVKETSNGMGASTSVERGSSEKHVSLERCAELTIIVATHGLKEAWISNQVGIVKKEHKIHGL</sequence>
<reference evidence="1" key="1">
    <citation type="journal article" date="2023" name="Plant J.">
        <title>The genome of the king protea, Protea cynaroides.</title>
        <authorList>
            <person name="Chang J."/>
            <person name="Duong T.A."/>
            <person name="Schoeman C."/>
            <person name="Ma X."/>
            <person name="Roodt D."/>
            <person name="Barker N."/>
            <person name="Li Z."/>
            <person name="Van de Peer Y."/>
            <person name="Mizrachi E."/>
        </authorList>
    </citation>
    <scope>NUCLEOTIDE SEQUENCE</scope>
    <source>
        <tissue evidence="1">Young leaves</tissue>
    </source>
</reference>
<dbReference type="AlphaFoldDB" id="A0A9Q0HA87"/>
<dbReference type="OrthoDB" id="1933717at2759"/>
<dbReference type="PANTHER" id="PTHR45274:SF2">
    <property type="entry name" value="NAD(P)-BINDING ROSSMANN-FOLD SUPERFAMILY PROTEIN"/>
    <property type="match status" value="1"/>
</dbReference>
<dbReference type="Proteomes" id="UP001141806">
    <property type="component" value="Unassembled WGS sequence"/>
</dbReference>